<dbReference type="Pfam" id="PF01868">
    <property type="entry name" value="RNase_P-MRP_p29"/>
    <property type="match status" value="1"/>
</dbReference>
<dbReference type="PANTHER" id="PTHR13348">
    <property type="entry name" value="RIBONUCLEASE P SUBUNIT P29"/>
    <property type="match status" value="1"/>
</dbReference>
<dbReference type="GO" id="GO:0001682">
    <property type="term" value="P:tRNA 5'-leader removal"/>
    <property type="evidence" value="ECO:0007669"/>
    <property type="project" value="InterPro"/>
</dbReference>
<dbReference type="SMART" id="SM00538">
    <property type="entry name" value="POP4"/>
    <property type="match status" value="1"/>
</dbReference>
<evidence type="ECO:0000256" key="1">
    <source>
        <dbReference type="ARBA" id="ARBA00004123"/>
    </source>
</evidence>
<dbReference type="GO" id="GO:0006364">
    <property type="term" value="P:rRNA processing"/>
    <property type="evidence" value="ECO:0007669"/>
    <property type="project" value="TreeGrafter"/>
</dbReference>
<keyword evidence="3" id="KW-0819">tRNA processing</keyword>
<dbReference type="OrthoDB" id="124041at2759"/>
<comment type="caution">
    <text evidence="5">The sequence shown here is derived from an EMBL/GenBank/DDBJ whole genome shotgun (WGS) entry which is preliminary data.</text>
</comment>
<dbReference type="EMBL" id="MCFA01000004">
    <property type="protein sequence ID" value="ORY19027.1"/>
    <property type="molecule type" value="Genomic_DNA"/>
</dbReference>
<sequence>MATSAAHELLRRAHTPDTAEHLFNERAVQKPLLLRPSSPEPSARALRRRAQAQRQARSSKRSALKPRPLSAGQKRQLGLLEIPKGQLQYAIYEPLHRLWQSYLREVLGVENKEGPPRTAFVSAASSGQMLASADMHGALLEVVRSRCVSRVGIKGIVVRDSKFIFDIITRGNALKSVPKEHTTFRFELALPATETEEVPKPLVFEIRGEQFQNRAPERANKKWKMHFQPDI</sequence>
<name>A0A1Y2A9P2_9PLEO</name>
<keyword evidence="6" id="KW-1185">Reference proteome</keyword>
<comment type="subcellular location">
    <subcellularLocation>
        <location evidence="1">Nucleus</location>
    </subcellularLocation>
</comment>
<gene>
    <name evidence="5" type="ORF">BCR34DRAFT_472588</name>
</gene>
<evidence type="ECO:0000256" key="2">
    <source>
        <dbReference type="ARBA" id="ARBA00006181"/>
    </source>
</evidence>
<comment type="similarity">
    <text evidence="2">Belongs to the eukaryotic/archaeal RNase P protein component 1 family.</text>
</comment>
<dbReference type="Proteomes" id="UP000193144">
    <property type="component" value="Unassembled WGS sequence"/>
</dbReference>
<keyword evidence="3" id="KW-0539">Nucleus</keyword>
<dbReference type="AlphaFoldDB" id="A0A1Y2A9P2"/>
<dbReference type="GO" id="GO:0030677">
    <property type="term" value="C:ribonuclease P complex"/>
    <property type="evidence" value="ECO:0007669"/>
    <property type="project" value="InterPro"/>
</dbReference>
<protein>
    <recommendedName>
        <fullName evidence="3">Ribonuclease P protein subunit</fullName>
    </recommendedName>
</protein>
<proteinExistence type="inferred from homology"/>
<dbReference type="InterPro" id="IPR002730">
    <property type="entry name" value="Rpp29/RNP1"/>
</dbReference>
<evidence type="ECO:0000313" key="6">
    <source>
        <dbReference type="Proteomes" id="UP000193144"/>
    </source>
</evidence>
<evidence type="ECO:0000313" key="5">
    <source>
        <dbReference type="EMBL" id="ORY19027.1"/>
    </source>
</evidence>
<dbReference type="InterPro" id="IPR016848">
    <property type="entry name" value="RNase_P/MRP_Rpp29-subunit"/>
</dbReference>
<dbReference type="GO" id="GO:0033204">
    <property type="term" value="F:ribonuclease P RNA binding"/>
    <property type="evidence" value="ECO:0007669"/>
    <property type="project" value="InterPro"/>
</dbReference>
<dbReference type="SUPFAM" id="SSF101744">
    <property type="entry name" value="Rof/RNase P subunit-like"/>
    <property type="match status" value="1"/>
</dbReference>
<dbReference type="InterPro" id="IPR036980">
    <property type="entry name" value="RNase_P/MRP_Rpp29_sf"/>
</dbReference>
<accession>A0A1Y2A9P2</accession>
<evidence type="ECO:0000256" key="3">
    <source>
        <dbReference type="PIRNR" id="PIRNR027081"/>
    </source>
</evidence>
<dbReference type="GO" id="GO:0000172">
    <property type="term" value="C:ribonuclease MRP complex"/>
    <property type="evidence" value="ECO:0007669"/>
    <property type="project" value="InterPro"/>
</dbReference>
<dbReference type="InterPro" id="IPR023534">
    <property type="entry name" value="Rof/RNase_P-like"/>
</dbReference>
<dbReference type="Gene3D" id="2.30.30.210">
    <property type="entry name" value="Ribonuclease P/MRP, subunit p29"/>
    <property type="match status" value="1"/>
</dbReference>
<dbReference type="STRING" id="1231657.A0A1Y2A9P2"/>
<dbReference type="PIRSF" id="PIRSF027081">
    <property type="entry name" value="RNase_P/MRP_p29_subunit"/>
    <property type="match status" value="1"/>
</dbReference>
<feature type="compositionally biased region" description="Basic residues" evidence="4">
    <location>
        <begin position="45"/>
        <end position="64"/>
    </location>
</feature>
<feature type="compositionally biased region" description="Low complexity" evidence="4">
    <location>
        <begin position="31"/>
        <end position="44"/>
    </location>
</feature>
<evidence type="ECO:0000256" key="4">
    <source>
        <dbReference type="SAM" id="MobiDB-lite"/>
    </source>
</evidence>
<dbReference type="PANTHER" id="PTHR13348:SF0">
    <property type="entry name" value="RIBONUCLEASE P PROTEIN SUBUNIT P29"/>
    <property type="match status" value="1"/>
</dbReference>
<feature type="region of interest" description="Disordered" evidence="4">
    <location>
        <begin position="26"/>
        <end position="71"/>
    </location>
</feature>
<dbReference type="GO" id="GO:0005634">
    <property type="term" value="C:nucleus"/>
    <property type="evidence" value="ECO:0007669"/>
    <property type="project" value="UniProtKB-SubCell"/>
</dbReference>
<organism evidence="5 6">
    <name type="scientific">Clohesyomyces aquaticus</name>
    <dbReference type="NCBI Taxonomy" id="1231657"/>
    <lineage>
        <taxon>Eukaryota</taxon>
        <taxon>Fungi</taxon>
        <taxon>Dikarya</taxon>
        <taxon>Ascomycota</taxon>
        <taxon>Pezizomycotina</taxon>
        <taxon>Dothideomycetes</taxon>
        <taxon>Pleosporomycetidae</taxon>
        <taxon>Pleosporales</taxon>
        <taxon>Lindgomycetaceae</taxon>
        <taxon>Clohesyomyces</taxon>
    </lineage>
</organism>
<reference evidence="5 6" key="1">
    <citation type="submission" date="2016-07" db="EMBL/GenBank/DDBJ databases">
        <title>Pervasive Adenine N6-methylation of Active Genes in Fungi.</title>
        <authorList>
            <consortium name="DOE Joint Genome Institute"/>
            <person name="Mondo S.J."/>
            <person name="Dannebaum R.O."/>
            <person name="Kuo R.C."/>
            <person name="Labutti K."/>
            <person name="Haridas S."/>
            <person name="Kuo A."/>
            <person name="Salamov A."/>
            <person name="Ahrendt S.R."/>
            <person name="Lipzen A."/>
            <person name="Sullivan W."/>
            <person name="Andreopoulos W.B."/>
            <person name="Clum A."/>
            <person name="Lindquist E."/>
            <person name="Daum C."/>
            <person name="Ramamoorthy G.K."/>
            <person name="Gryganskyi A."/>
            <person name="Culley D."/>
            <person name="Magnuson J.K."/>
            <person name="James T.Y."/>
            <person name="O'Malley M.A."/>
            <person name="Stajich J.E."/>
            <person name="Spatafora J.W."/>
            <person name="Visel A."/>
            <person name="Grigoriev I.V."/>
        </authorList>
    </citation>
    <scope>NUCLEOTIDE SEQUENCE [LARGE SCALE GENOMIC DNA]</scope>
    <source>
        <strain evidence="5 6">CBS 115471</strain>
    </source>
</reference>